<dbReference type="GO" id="GO:0005737">
    <property type="term" value="C:cytoplasm"/>
    <property type="evidence" value="ECO:0007669"/>
    <property type="project" value="UniProtKB-SubCell"/>
</dbReference>
<comment type="function">
    <text evidence="1 14">Specifically catalyzes the AdoMet-dependent 2'-O-ribose methylation of cytidine at position 56 in tRNAs.</text>
</comment>
<evidence type="ECO:0000256" key="6">
    <source>
        <dbReference type="ARBA" id="ARBA00013709"/>
    </source>
</evidence>
<keyword evidence="10 14" id="KW-0949">S-adenosyl-L-methionine</keyword>
<evidence type="ECO:0000256" key="9">
    <source>
        <dbReference type="ARBA" id="ARBA00022679"/>
    </source>
</evidence>
<dbReference type="CDD" id="cd18083">
    <property type="entry name" value="aTrm56-like"/>
    <property type="match status" value="1"/>
</dbReference>
<dbReference type="InterPro" id="IPR029026">
    <property type="entry name" value="tRNA_m1G_MTases_N"/>
</dbReference>
<evidence type="ECO:0000256" key="14">
    <source>
        <dbReference type="HAMAP-Rule" id="MF_00077"/>
    </source>
</evidence>
<comment type="similarity">
    <text evidence="3 14">Belongs to the aTrm56 family.</text>
</comment>
<protein>
    <recommendedName>
        <fullName evidence="6 14">tRNA (cytidine(56)-2'-O)-methyltransferase</fullName>
        <ecNumber evidence="5 14">2.1.1.206</ecNumber>
    </recommendedName>
    <alternativeName>
        <fullName evidence="12 14">tRNA ribose 2'-O-methyltransferase aTrm56</fullName>
    </alternativeName>
</protein>
<name>A0A7J3ZJ41_9CREN</name>
<dbReference type="AlphaFoldDB" id="A0A7J3ZJ41"/>
<evidence type="ECO:0000256" key="10">
    <source>
        <dbReference type="ARBA" id="ARBA00022691"/>
    </source>
</evidence>
<dbReference type="SUPFAM" id="SSF75217">
    <property type="entry name" value="alpha/beta knot"/>
    <property type="match status" value="1"/>
</dbReference>
<evidence type="ECO:0000256" key="2">
    <source>
        <dbReference type="ARBA" id="ARBA00004496"/>
    </source>
</evidence>
<dbReference type="HAMAP" id="MF_00077">
    <property type="entry name" value="tRNA_methyltr_aTrm56"/>
    <property type="match status" value="1"/>
</dbReference>
<evidence type="ECO:0000256" key="1">
    <source>
        <dbReference type="ARBA" id="ARBA00003959"/>
    </source>
</evidence>
<evidence type="ECO:0000256" key="3">
    <source>
        <dbReference type="ARBA" id="ARBA00010324"/>
    </source>
</evidence>
<comment type="subcellular location">
    <subcellularLocation>
        <location evidence="2 14">Cytoplasm</location>
    </subcellularLocation>
</comment>
<comment type="caution">
    <text evidence="15">The sequence shown here is derived from an EMBL/GenBank/DDBJ whole genome shotgun (WGS) entry which is preliminary data.</text>
</comment>
<keyword evidence="8 14" id="KW-0489">Methyltransferase</keyword>
<dbReference type="PANTHER" id="PTHR42197">
    <property type="entry name" value="TRNA (CYTIDINE(56)-2'-O)-METHYLTRANSFERASE"/>
    <property type="match status" value="1"/>
</dbReference>
<dbReference type="InterPro" id="IPR002845">
    <property type="entry name" value="tRNA_mtfrase_aTrm56"/>
</dbReference>
<comment type="catalytic activity">
    <reaction evidence="13 14">
        <text>cytidine(56) in tRNA + S-adenosyl-L-methionine = 2'-O-methylcytidine(56) in tRNA + S-adenosyl-L-homocysteine + H(+)</text>
        <dbReference type="Rhea" id="RHEA:42968"/>
        <dbReference type="Rhea" id="RHEA-COMP:10308"/>
        <dbReference type="Rhea" id="RHEA-COMP:10309"/>
        <dbReference type="ChEBI" id="CHEBI:15378"/>
        <dbReference type="ChEBI" id="CHEBI:57856"/>
        <dbReference type="ChEBI" id="CHEBI:59789"/>
        <dbReference type="ChEBI" id="CHEBI:74495"/>
        <dbReference type="ChEBI" id="CHEBI:82748"/>
        <dbReference type="EC" id="2.1.1.206"/>
    </reaction>
</comment>
<evidence type="ECO:0000256" key="13">
    <source>
        <dbReference type="ARBA" id="ARBA00047792"/>
    </source>
</evidence>
<dbReference type="PIRSF" id="PIRSF016123">
    <property type="entry name" value="UCP016123"/>
    <property type="match status" value="1"/>
</dbReference>
<feature type="binding site" evidence="14">
    <location>
        <begin position="116"/>
        <end position="120"/>
    </location>
    <ligand>
        <name>S-adenosyl-L-methionine</name>
        <dbReference type="ChEBI" id="CHEBI:59789"/>
    </ligand>
</feature>
<evidence type="ECO:0000256" key="8">
    <source>
        <dbReference type="ARBA" id="ARBA00022603"/>
    </source>
</evidence>
<feature type="binding site" evidence="14">
    <location>
        <position position="90"/>
    </location>
    <ligand>
        <name>S-adenosyl-L-methionine</name>
        <dbReference type="ChEBI" id="CHEBI:59789"/>
    </ligand>
</feature>
<keyword evidence="7 14" id="KW-0963">Cytoplasm</keyword>
<dbReference type="Pfam" id="PF01994">
    <property type="entry name" value="Trm56"/>
    <property type="match status" value="1"/>
</dbReference>
<evidence type="ECO:0000256" key="7">
    <source>
        <dbReference type="ARBA" id="ARBA00022490"/>
    </source>
</evidence>
<dbReference type="PANTHER" id="PTHR42197:SF1">
    <property type="entry name" value="TRNA (CYTIDINE(56)-2'-O)-METHYLTRANSFERASE"/>
    <property type="match status" value="1"/>
</dbReference>
<organism evidence="15">
    <name type="scientific">Fervidicoccus fontis</name>
    <dbReference type="NCBI Taxonomy" id="683846"/>
    <lineage>
        <taxon>Archaea</taxon>
        <taxon>Thermoproteota</taxon>
        <taxon>Thermoprotei</taxon>
        <taxon>Fervidicoccales</taxon>
        <taxon>Fervidicoccaceae</taxon>
        <taxon>Fervidicoccus</taxon>
    </lineage>
</organism>
<dbReference type="EMBL" id="DRZC01000005">
    <property type="protein sequence ID" value="HHQ79882.1"/>
    <property type="molecule type" value="Genomic_DNA"/>
</dbReference>
<keyword evidence="9 14" id="KW-0808">Transferase</keyword>
<dbReference type="GO" id="GO:0002128">
    <property type="term" value="P:tRNA nucleoside ribose methylation"/>
    <property type="evidence" value="ECO:0007669"/>
    <property type="project" value="UniProtKB-UniRule"/>
</dbReference>
<dbReference type="InterPro" id="IPR029028">
    <property type="entry name" value="Alpha/beta_knot_MTases"/>
</dbReference>
<keyword evidence="11 14" id="KW-0819">tRNA processing</keyword>
<evidence type="ECO:0000313" key="15">
    <source>
        <dbReference type="EMBL" id="HHQ79882.1"/>
    </source>
</evidence>
<comment type="subunit">
    <text evidence="4 14">Homodimer.</text>
</comment>
<dbReference type="Gene3D" id="3.40.1280.10">
    <property type="match status" value="1"/>
</dbReference>
<accession>A0A7J3ZJ41</accession>
<proteinExistence type="inferred from homology"/>
<dbReference type="GO" id="GO:0106059">
    <property type="term" value="F:tRNA (cytidine(56)-2'-O)-methyltransferase activity"/>
    <property type="evidence" value="ECO:0007669"/>
    <property type="project" value="UniProtKB-EC"/>
</dbReference>
<evidence type="ECO:0000256" key="5">
    <source>
        <dbReference type="ARBA" id="ARBA00012624"/>
    </source>
</evidence>
<dbReference type="EC" id="2.1.1.206" evidence="5 14"/>
<gene>
    <name evidence="15" type="ORF">ENM78_00225</name>
</gene>
<evidence type="ECO:0000256" key="11">
    <source>
        <dbReference type="ARBA" id="ARBA00022694"/>
    </source>
</evidence>
<evidence type="ECO:0000256" key="4">
    <source>
        <dbReference type="ARBA" id="ARBA00011738"/>
    </source>
</evidence>
<comment type="caution">
    <text evidence="14">Lacks conserved residue(s) required for the propagation of feature annotation.</text>
</comment>
<reference evidence="15" key="1">
    <citation type="journal article" date="2020" name="mSystems">
        <title>Genome- and Community-Level Interaction Insights into Carbon Utilization and Element Cycling Functions of Hydrothermarchaeota in Hydrothermal Sediment.</title>
        <authorList>
            <person name="Zhou Z."/>
            <person name="Liu Y."/>
            <person name="Xu W."/>
            <person name="Pan J."/>
            <person name="Luo Z.H."/>
            <person name="Li M."/>
        </authorList>
    </citation>
    <scope>NUCLEOTIDE SEQUENCE [LARGE SCALE GENOMIC DNA]</scope>
    <source>
        <strain evidence="15">SpSt-1116</strain>
    </source>
</reference>
<evidence type="ECO:0000256" key="12">
    <source>
        <dbReference type="ARBA" id="ARBA00029826"/>
    </source>
</evidence>
<sequence>MGELKPKTYVLRIGHRPERDKRITTHVALAARALGASGFFLADECDFSVIRSILRVEETWGQGLDLISCGLPWRFYVELWRKRNWPVVHLTMYGVPVDDVVGGLRETGKPVLVAVGAEKVPTELYELANYNVSVTNQPHSEVSALAIFLDRLYSGQELYYSLYENPRLKVEPSSREKRVIRLGSGK</sequence>